<dbReference type="Proteomes" id="UP000092460">
    <property type="component" value="Unassembled WGS sequence"/>
</dbReference>
<dbReference type="PANTHER" id="PTHR46599">
    <property type="entry name" value="PIGGYBAC TRANSPOSABLE ELEMENT-DERIVED PROTEIN 4"/>
    <property type="match status" value="1"/>
</dbReference>
<dbReference type="Pfam" id="PF13843">
    <property type="entry name" value="DDE_Tnp_1_7"/>
    <property type="match status" value="1"/>
</dbReference>
<dbReference type="AlphaFoldDB" id="A0A1B0BR31"/>
<dbReference type="EnsemblMetazoa" id="GPPI037912-RA">
    <property type="protein sequence ID" value="GPPI037912-PA"/>
    <property type="gene ID" value="GPPI037912"/>
</dbReference>
<reference evidence="3" key="1">
    <citation type="submission" date="2015-01" db="EMBL/GenBank/DDBJ databases">
        <authorList>
            <person name="Aksoy S."/>
            <person name="Warren W."/>
            <person name="Wilson R.K."/>
        </authorList>
    </citation>
    <scope>NUCLEOTIDE SEQUENCE [LARGE SCALE GENOMIC DNA]</scope>
    <source>
        <strain evidence="3">IAEA</strain>
    </source>
</reference>
<evidence type="ECO:0000259" key="1">
    <source>
        <dbReference type="Pfam" id="PF13843"/>
    </source>
</evidence>
<accession>A0A1B0BR31</accession>
<dbReference type="EMBL" id="JXJN01018887">
    <property type="status" value="NOT_ANNOTATED_CDS"/>
    <property type="molecule type" value="Genomic_DNA"/>
</dbReference>
<dbReference type="VEuPathDB" id="VectorBase:GPPI037912"/>
<dbReference type="EMBL" id="JXJN01018886">
    <property type="status" value="NOT_ANNOTATED_CDS"/>
    <property type="molecule type" value="Genomic_DNA"/>
</dbReference>
<protein>
    <recommendedName>
        <fullName evidence="1">PiggyBac transposable element-derived protein domain-containing protein</fullName>
    </recommendedName>
</protein>
<feature type="domain" description="PiggyBac transposable element-derived protein" evidence="1">
    <location>
        <begin position="9"/>
        <end position="64"/>
    </location>
</feature>
<name>A0A1B0BR31_9MUSC</name>
<evidence type="ECO:0000313" key="2">
    <source>
        <dbReference type="EnsemblMetazoa" id="GPPI037912-PA"/>
    </source>
</evidence>
<evidence type="ECO:0000313" key="3">
    <source>
        <dbReference type="Proteomes" id="UP000092460"/>
    </source>
</evidence>
<reference evidence="2" key="2">
    <citation type="submission" date="2020-05" db="UniProtKB">
        <authorList>
            <consortium name="EnsemblMetazoa"/>
        </authorList>
    </citation>
    <scope>IDENTIFICATION</scope>
    <source>
        <strain evidence="2">IAEA</strain>
    </source>
</reference>
<sequence length="195" mass="22639">MHLSVDIQKKDTRIPETVRVYNSTKFGVDVTDQKARKYSVKSKSQRWPLQVFSNILDLAGITSWILYKEATDEEISRQEFLFQLAEELGTEYQKEKQISQECSSKTIINTNTVSSERRSCQIGYCKVNKTNKICCNYDQINVWYAFLENKNTLIKNLNLLPLELVVDRMERVMIPGNNNFCKDTNAIVLNDSSYK</sequence>
<organism evidence="2 3">
    <name type="scientific">Glossina palpalis gambiensis</name>
    <dbReference type="NCBI Taxonomy" id="67801"/>
    <lineage>
        <taxon>Eukaryota</taxon>
        <taxon>Metazoa</taxon>
        <taxon>Ecdysozoa</taxon>
        <taxon>Arthropoda</taxon>
        <taxon>Hexapoda</taxon>
        <taxon>Insecta</taxon>
        <taxon>Pterygota</taxon>
        <taxon>Neoptera</taxon>
        <taxon>Endopterygota</taxon>
        <taxon>Diptera</taxon>
        <taxon>Brachycera</taxon>
        <taxon>Muscomorpha</taxon>
        <taxon>Hippoboscoidea</taxon>
        <taxon>Glossinidae</taxon>
        <taxon>Glossina</taxon>
    </lineage>
</organism>
<dbReference type="EMBL" id="JXJN01018889">
    <property type="status" value="NOT_ANNOTATED_CDS"/>
    <property type="molecule type" value="Genomic_DNA"/>
</dbReference>
<dbReference type="InterPro" id="IPR029526">
    <property type="entry name" value="PGBD"/>
</dbReference>
<dbReference type="PANTHER" id="PTHR46599:SF6">
    <property type="entry name" value="DUAL SPECIFICITY PHOSPHATASE 26"/>
    <property type="match status" value="1"/>
</dbReference>
<proteinExistence type="predicted"/>
<keyword evidence="3" id="KW-1185">Reference proteome</keyword>
<dbReference type="EMBL" id="JXJN01018888">
    <property type="status" value="NOT_ANNOTATED_CDS"/>
    <property type="molecule type" value="Genomic_DNA"/>
</dbReference>
<dbReference type="STRING" id="67801.A0A1B0BR31"/>